<dbReference type="Pfam" id="PF00149">
    <property type="entry name" value="Metallophos"/>
    <property type="match status" value="1"/>
</dbReference>
<keyword evidence="9" id="KW-1185">Reference proteome</keyword>
<feature type="domain" description="Peptidase C-terminal archaeal/bacterial" evidence="6">
    <location>
        <begin position="635"/>
        <end position="701"/>
    </location>
</feature>
<dbReference type="Proteomes" id="UP001215231">
    <property type="component" value="Chromosome"/>
</dbReference>
<gene>
    <name evidence="8" type="ORF">H3N35_03045</name>
</gene>
<evidence type="ECO:0000313" key="9">
    <source>
        <dbReference type="Proteomes" id="UP001215231"/>
    </source>
</evidence>
<dbReference type="NCBIfam" id="NF033679">
    <property type="entry name" value="DNRLRE_dom"/>
    <property type="match status" value="1"/>
</dbReference>
<dbReference type="InterPro" id="IPR029052">
    <property type="entry name" value="Metallo-depent_PP-like"/>
</dbReference>
<protein>
    <submittedName>
        <fullName evidence="8">DNRLRE domain-containing protein</fullName>
    </submittedName>
</protein>
<dbReference type="EMBL" id="CP059693">
    <property type="protein sequence ID" value="WDE12475.1"/>
    <property type="molecule type" value="Genomic_DNA"/>
</dbReference>
<dbReference type="InterPro" id="IPR008963">
    <property type="entry name" value="Purple_acid_Pase-like_N"/>
</dbReference>
<evidence type="ECO:0000256" key="4">
    <source>
        <dbReference type="SAM" id="SignalP"/>
    </source>
</evidence>
<reference evidence="8 9" key="1">
    <citation type="journal article" date="2022" name="Mar. Drugs">
        <title>Bioassay-Guided Fractionation Leads to the Detection of Cholic Acid Generated by the Rare Thalassomonas sp.</title>
        <authorList>
            <person name="Pheiffer F."/>
            <person name="Schneider Y.K."/>
            <person name="Hansen E.H."/>
            <person name="Andersen J.H."/>
            <person name="Isaksson J."/>
            <person name="Busche T."/>
            <person name="R C."/>
            <person name="Kalinowski J."/>
            <person name="Zyl L.V."/>
            <person name="Trindade M."/>
        </authorList>
    </citation>
    <scope>NUCLEOTIDE SEQUENCE [LARGE SCALE GENOMIC DNA]</scope>
    <source>
        <strain evidence="8 9">A5K-61T</strain>
    </source>
</reference>
<evidence type="ECO:0000256" key="1">
    <source>
        <dbReference type="ARBA" id="ARBA00004613"/>
    </source>
</evidence>
<dbReference type="InterPro" id="IPR007280">
    <property type="entry name" value="Peptidase_C_arc/bac"/>
</dbReference>
<dbReference type="InterPro" id="IPR055372">
    <property type="entry name" value="CBM96"/>
</dbReference>
<evidence type="ECO:0000259" key="5">
    <source>
        <dbReference type="Pfam" id="PF00149"/>
    </source>
</evidence>
<dbReference type="Pfam" id="PF04151">
    <property type="entry name" value="PPC"/>
    <property type="match status" value="1"/>
</dbReference>
<dbReference type="Gene3D" id="2.60.120.380">
    <property type="match status" value="1"/>
</dbReference>
<proteinExistence type="predicted"/>
<evidence type="ECO:0000259" key="7">
    <source>
        <dbReference type="Pfam" id="PF24517"/>
    </source>
</evidence>
<keyword evidence="2" id="KW-0964">Secreted</keyword>
<dbReference type="RefSeq" id="WP_274052757.1">
    <property type="nucleotide sequence ID" value="NZ_CP059693.1"/>
</dbReference>
<dbReference type="Gene3D" id="3.60.21.10">
    <property type="match status" value="1"/>
</dbReference>
<feature type="domain" description="Carbohydrate-binding module family 96" evidence="7">
    <location>
        <begin position="447"/>
        <end position="610"/>
    </location>
</feature>
<dbReference type="Pfam" id="PF24517">
    <property type="entry name" value="CBM96"/>
    <property type="match status" value="1"/>
</dbReference>
<comment type="subcellular location">
    <subcellularLocation>
        <location evidence="1">Secreted</location>
    </subcellularLocation>
</comment>
<feature type="signal peptide" evidence="4">
    <location>
        <begin position="1"/>
        <end position="23"/>
    </location>
</feature>
<accession>A0ABY7VHF1</accession>
<keyword evidence="3 4" id="KW-0732">Signal</keyword>
<evidence type="ECO:0000313" key="8">
    <source>
        <dbReference type="EMBL" id="WDE12475.1"/>
    </source>
</evidence>
<feature type="chain" id="PRO_5046722872" evidence="4">
    <location>
        <begin position="24"/>
        <end position="716"/>
    </location>
</feature>
<evidence type="ECO:0000256" key="2">
    <source>
        <dbReference type="ARBA" id="ARBA00022525"/>
    </source>
</evidence>
<dbReference type="InterPro" id="IPR004843">
    <property type="entry name" value="Calcineurin-like_PHP"/>
</dbReference>
<evidence type="ECO:0000256" key="3">
    <source>
        <dbReference type="ARBA" id="ARBA00022729"/>
    </source>
</evidence>
<organism evidence="8 9">
    <name type="scientific">Thalassomonas haliotis</name>
    <dbReference type="NCBI Taxonomy" id="485448"/>
    <lineage>
        <taxon>Bacteria</taxon>
        <taxon>Pseudomonadati</taxon>
        <taxon>Pseudomonadota</taxon>
        <taxon>Gammaproteobacteria</taxon>
        <taxon>Alteromonadales</taxon>
        <taxon>Colwelliaceae</taxon>
        <taxon>Thalassomonas</taxon>
    </lineage>
</organism>
<evidence type="ECO:0000259" key="6">
    <source>
        <dbReference type="Pfam" id="PF04151"/>
    </source>
</evidence>
<dbReference type="SUPFAM" id="SSF56300">
    <property type="entry name" value="Metallo-dependent phosphatases"/>
    <property type="match status" value="1"/>
</dbReference>
<sequence>MKKGTLTGLILASGLLSLSSAQADTKHHRLMWDADPASNAVIGFSPDGSSQSPYVKFGYGTDESLWTRAPVSASFTFDNALTSHFVRLSGLNANSPVYYRVCDQNGCGDRLWFKTAPTDNSPYTVIAGGDTRTGWTNRRAGNELLAKIRPLFVMHGGDYTNANSASEMNQYLEDWQLSFSHDTIDGLPYKRIYPMVATHGNHEDDNYSTLCQVFGVDYNEDGQCNALDTYGAFNVSPLLRVYTLNSQFKNSGWSSYASAMNSWLSNDLSTQGSSATWRFAQYHKPMYPHYTGKSENTELFDWWAQDFYDHALNLVVESDTHINKLTKAIKPSGNGFSETTSGGTVYVGEGSWGAPARSANDPKSWTLDLASIQQFKVISVEGGQLTVRTAQFTSSAGTLTREQRAADALALPPSVDWWHANGIGEQLKLVQNSDRRSVIDSGATGNSMTLNASDDTFIAKSKADTNYNGSSDGLLADGLSSTYGEMQTLIKFDLSQLPACSTVTSASLKLNVFNSSSGSYNIYNGKNSWHENNATWNSVSGDGHQGTQLGSFTASSTGEKTISLGQAGLDAVNAWQQGNNNGLVIASGGTANGIDMNSKEMGSGPQLLLAYQQGSDCGGLSESDLAAEKGSWLHYSVDVPAGMSSLQVTIAGGSGDADLYVRKGSQPTSSDYDCRPWVDGNTESCSQDNPEAATWFISIYGYSDFSGLSLNARWQP</sequence>
<feature type="domain" description="Calcineurin-like phosphoesterase" evidence="5">
    <location>
        <begin position="143"/>
        <end position="321"/>
    </location>
</feature>
<dbReference type="SUPFAM" id="SSF49363">
    <property type="entry name" value="Purple acid phosphatase, N-terminal domain"/>
    <property type="match status" value="1"/>
</dbReference>
<name>A0ABY7VHF1_9GAMM</name>